<dbReference type="InterPro" id="IPR001367">
    <property type="entry name" value="Fe_dep_repressor"/>
</dbReference>
<dbReference type="Pfam" id="PF04023">
    <property type="entry name" value="FeoA"/>
    <property type="match status" value="1"/>
</dbReference>
<dbReference type="GO" id="GO:0005737">
    <property type="term" value="C:cytoplasm"/>
    <property type="evidence" value="ECO:0007669"/>
    <property type="project" value="UniProtKB-SubCell"/>
</dbReference>
<dbReference type="PANTHER" id="PTHR33238:SF11">
    <property type="entry name" value="TRANSCRIPTIONAL REGULATOR MNTR"/>
    <property type="match status" value="1"/>
</dbReference>
<keyword evidence="9" id="KW-0804">Transcription</keyword>
<evidence type="ECO:0000256" key="7">
    <source>
        <dbReference type="ARBA" id="ARBA00023125"/>
    </source>
</evidence>
<dbReference type="SMART" id="SM00529">
    <property type="entry name" value="HTH_DTXR"/>
    <property type="match status" value="1"/>
</dbReference>
<keyword evidence="8" id="KW-0010">Activator</keyword>
<dbReference type="Pfam" id="PF01325">
    <property type="entry name" value="Fe_dep_repress"/>
    <property type="match status" value="1"/>
</dbReference>
<dbReference type="AlphaFoldDB" id="A0A0R2ACK9"/>
<evidence type="ECO:0000256" key="9">
    <source>
        <dbReference type="ARBA" id="ARBA00023163"/>
    </source>
</evidence>
<accession>A0A0R2ACK9</accession>
<dbReference type="SUPFAM" id="SSF46785">
    <property type="entry name" value="Winged helix' DNA-binding domain"/>
    <property type="match status" value="1"/>
</dbReference>
<keyword evidence="4" id="KW-0963">Cytoplasm</keyword>
<dbReference type="EMBL" id="AYYY01000025">
    <property type="protein sequence ID" value="KRM61497.1"/>
    <property type="molecule type" value="Genomic_DNA"/>
</dbReference>
<dbReference type="InterPro" id="IPR050536">
    <property type="entry name" value="DtxR_MntR_Metal-Reg"/>
</dbReference>
<evidence type="ECO:0000256" key="10">
    <source>
        <dbReference type="ARBA" id="ARBA00023211"/>
    </source>
</evidence>
<dbReference type="Pfam" id="PF02742">
    <property type="entry name" value="Fe_dep_repr_C"/>
    <property type="match status" value="1"/>
</dbReference>
<keyword evidence="5" id="KW-0678">Repressor</keyword>
<dbReference type="InterPro" id="IPR038157">
    <property type="entry name" value="FeoA_core_dom"/>
</dbReference>
<dbReference type="InterPro" id="IPR036421">
    <property type="entry name" value="Fe_dep_repressor_sf"/>
</dbReference>
<dbReference type="PROSITE" id="PS50944">
    <property type="entry name" value="HTH_DTXR"/>
    <property type="match status" value="1"/>
</dbReference>
<evidence type="ECO:0000256" key="11">
    <source>
        <dbReference type="ARBA" id="ARBA00032593"/>
    </source>
</evidence>
<dbReference type="PANTHER" id="PTHR33238">
    <property type="entry name" value="IRON (METAL) DEPENDENT REPRESSOR, DTXR FAMILY"/>
    <property type="match status" value="1"/>
</dbReference>
<evidence type="ECO:0000256" key="8">
    <source>
        <dbReference type="ARBA" id="ARBA00023159"/>
    </source>
</evidence>
<sequence>MTVLTPMKEDYIKIIFELGGRNKKISNKEIALGLDVAAGSVTEMISKLVEEKLVVHEPYAGISLTKKGLHFATELVRKHRLWETFLVDKLQYNIADVHPEAEVLEHQTSDRLANSLDDFLGHPKHCPHGGVIPDEAGNFVDISHAMLADAEDGQTVEIERFLDNHELLIYINSLNLKIDDVVQVVSHDPFEGPIHVIRVTDQAEIAISYKASHNIFVRNTNE</sequence>
<dbReference type="GO" id="GO:0046983">
    <property type="term" value="F:protein dimerization activity"/>
    <property type="evidence" value="ECO:0007669"/>
    <property type="project" value="InterPro"/>
</dbReference>
<evidence type="ECO:0000256" key="6">
    <source>
        <dbReference type="ARBA" id="ARBA00023015"/>
    </source>
</evidence>
<evidence type="ECO:0000256" key="4">
    <source>
        <dbReference type="ARBA" id="ARBA00022490"/>
    </source>
</evidence>
<dbReference type="InterPro" id="IPR007167">
    <property type="entry name" value="Fe-transptr_FeoA-like"/>
</dbReference>
<dbReference type="GO" id="GO:0003677">
    <property type="term" value="F:DNA binding"/>
    <property type="evidence" value="ECO:0007669"/>
    <property type="project" value="UniProtKB-KW"/>
</dbReference>
<proteinExistence type="inferred from homology"/>
<name>A0A0R2ACK9_9LACO</name>
<dbReference type="SUPFAM" id="SSF47979">
    <property type="entry name" value="Iron-dependent repressor protein, dimerization domain"/>
    <property type="match status" value="1"/>
</dbReference>
<keyword evidence="14" id="KW-1185">Reference proteome</keyword>
<comment type="subunit">
    <text evidence="3">Homodimer.</text>
</comment>
<keyword evidence="7" id="KW-0238">DNA-binding</keyword>
<dbReference type="Proteomes" id="UP000051733">
    <property type="component" value="Unassembled WGS sequence"/>
</dbReference>
<organism evidence="13 14">
    <name type="scientific">Paucilactobacillus vaccinostercus DSM 20634</name>
    <dbReference type="NCBI Taxonomy" id="1423813"/>
    <lineage>
        <taxon>Bacteria</taxon>
        <taxon>Bacillati</taxon>
        <taxon>Bacillota</taxon>
        <taxon>Bacilli</taxon>
        <taxon>Lactobacillales</taxon>
        <taxon>Lactobacillaceae</taxon>
        <taxon>Paucilactobacillus</taxon>
    </lineage>
</organism>
<dbReference type="InterPro" id="IPR022687">
    <property type="entry name" value="HTH_DTXR"/>
</dbReference>
<dbReference type="PATRIC" id="fig|1423813.3.peg.1598"/>
<evidence type="ECO:0000313" key="13">
    <source>
        <dbReference type="EMBL" id="KRM61497.1"/>
    </source>
</evidence>
<feature type="domain" description="HTH dtxR-type" evidence="12">
    <location>
        <begin position="4"/>
        <end position="65"/>
    </location>
</feature>
<dbReference type="InterPro" id="IPR036388">
    <property type="entry name" value="WH-like_DNA-bd_sf"/>
</dbReference>
<keyword evidence="6" id="KW-0805">Transcription regulation</keyword>
<dbReference type="STRING" id="1423813.FC26_GL001572"/>
<dbReference type="GO" id="GO:0046914">
    <property type="term" value="F:transition metal ion binding"/>
    <property type="evidence" value="ECO:0007669"/>
    <property type="project" value="InterPro"/>
</dbReference>
<evidence type="ECO:0000256" key="2">
    <source>
        <dbReference type="ARBA" id="ARBA00007871"/>
    </source>
</evidence>
<keyword evidence="10" id="KW-0464">Manganese</keyword>
<protein>
    <recommendedName>
        <fullName evidence="11">Manganese transport regulator</fullName>
    </recommendedName>
</protein>
<evidence type="ECO:0000259" key="12">
    <source>
        <dbReference type="PROSITE" id="PS50944"/>
    </source>
</evidence>
<dbReference type="SMART" id="SM00899">
    <property type="entry name" value="FeoA"/>
    <property type="match status" value="1"/>
</dbReference>
<dbReference type="InterPro" id="IPR022689">
    <property type="entry name" value="Iron_dep_repressor"/>
</dbReference>
<dbReference type="Gene3D" id="2.30.30.90">
    <property type="match status" value="1"/>
</dbReference>
<comment type="subcellular location">
    <subcellularLocation>
        <location evidence="1">Cytoplasm</location>
    </subcellularLocation>
</comment>
<reference evidence="13 14" key="1">
    <citation type="journal article" date="2015" name="Genome Announc.">
        <title>Expanding the biotechnology potential of lactobacilli through comparative genomics of 213 strains and associated genera.</title>
        <authorList>
            <person name="Sun Z."/>
            <person name="Harris H.M."/>
            <person name="McCann A."/>
            <person name="Guo C."/>
            <person name="Argimon S."/>
            <person name="Zhang W."/>
            <person name="Yang X."/>
            <person name="Jeffery I.B."/>
            <person name="Cooney J.C."/>
            <person name="Kagawa T.F."/>
            <person name="Liu W."/>
            <person name="Song Y."/>
            <person name="Salvetti E."/>
            <person name="Wrobel A."/>
            <person name="Rasinkangas P."/>
            <person name="Parkhill J."/>
            <person name="Rea M.C."/>
            <person name="O'Sullivan O."/>
            <person name="Ritari J."/>
            <person name="Douillard F.P."/>
            <person name="Paul Ross R."/>
            <person name="Yang R."/>
            <person name="Briner A.E."/>
            <person name="Felis G.E."/>
            <person name="de Vos W.M."/>
            <person name="Barrangou R."/>
            <person name="Klaenhammer T.R."/>
            <person name="Caufield P.W."/>
            <person name="Cui Y."/>
            <person name="Zhang H."/>
            <person name="O'Toole P.W."/>
        </authorList>
    </citation>
    <scope>NUCLEOTIDE SEQUENCE [LARGE SCALE GENOMIC DNA]</scope>
    <source>
        <strain evidence="13 14">DSM 20634</strain>
    </source>
</reference>
<comment type="similarity">
    <text evidence="2">Belongs to the DtxR/MntR family.</text>
</comment>
<dbReference type="GO" id="GO:0003700">
    <property type="term" value="F:DNA-binding transcription factor activity"/>
    <property type="evidence" value="ECO:0007669"/>
    <property type="project" value="InterPro"/>
</dbReference>
<evidence type="ECO:0000256" key="5">
    <source>
        <dbReference type="ARBA" id="ARBA00022491"/>
    </source>
</evidence>
<comment type="caution">
    <text evidence="13">The sequence shown here is derived from an EMBL/GenBank/DDBJ whole genome shotgun (WGS) entry which is preliminary data.</text>
</comment>
<dbReference type="Gene3D" id="1.10.10.10">
    <property type="entry name" value="Winged helix-like DNA-binding domain superfamily/Winged helix DNA-binding domain"/>
    <property type="match status" value="1"/>
</dbReference>
<evidence type="ECO:0000256" key="3">
    <source>
        <dbReference type="ARBA" id="ARBA00011738"/>
    </source>
</evidence>
<evidence type="ECO:0000256" key="1">
    <source>
        <dbReference type="ARBA" id="ARBA00004496"/>
    </source>
</evidence>
<gene>
    <name evidence="13" type="ORF">FC26_GL001572</name>
</gene>
<dbReference type="InterPro" id="IPR036390">
    <property type="entry name" value="WH_DNA-bd_sf"/>
</dbReference>
<evidence type="ECO:0000313" key="14">
    <source>
        <dbReference type="Proteomes" id="UP000051733"/>
    </source>
</evidence>